<keyword evidence="2" id="KW-1185">Reference proteome</keyword>
<proteinExistence type="predicted"/>
<dbReference type="Proteomes" id="UP000288197">
    <property type="component" value="Unassembled WGS sequence"/>
</dbReference>
<reference evidence="1 2" key="1">
    <citation type="submission" date="2017-05" db="EMBL/GenBank/DDBJ databases">
        <title>Vagococcus spp. assemblies.</title>
        <authorList>
            <person name="Gulvik C.A."/>
        </authorList>
    </citation>
    <scope>NUCLEOTIDE SEQUENCE [LARGE SCALE GENOMIC DNA]</scope>
    <source>
        <strain evidence="1 2">NCFB 2497</strain>
    </source>
</reference>
<organism evidence="1 2">
    <name type="scientific">Vagococcus fluvialis</name>
    <dbReference type="NCBI Taxonomy" id="2738"/>
    <lineage>
        <taxon>Bacteria</taxon>
        <taxon>Bacillati</taxon>
        <taxon>Bacillota</taxon>
        <taxon>Bacilli</taxon>
        <taxon>Lactobacillales</taxon>
        <taxon>Enterococcaceae</taxon>
        <taxon>Vagococcus</taxon>
    </lineage>
</organism>
<sequence length="90" mass="10315">MLLGLIQTQSITLIIVTMFLWQKNGRLEKEEGRSLIAWLSHLMLGNLFLTCVFPVEMSAFNLLMIASLNGLATIAYLFIQKINYKKTCYK</sequence>
<dbReference type="GeneID" id="63147538"/>
<gene>
    <name evidence="1" type="ORF">CBF32_12825</name>
</gene>
<dbReference type="RefSeq" id="WP_114290537.1">
    <property type="nucleotide sequence ID" value="NZ_CP081459.1"/>
</dbReference>
<dbReference type="AlphaFoldDB" id="A0A369ALE9"/>
<name>A0A369ALE9_9ENTE</name>
<evidence type="ECO:0000313" key="1">
    <source>
        <dbReference type="EMBL" id="RST98509.1"/>
    </source>
</evidence>
<protein>
    <submittedName>
        <fullName evidence="1">Uncharacterized protein</fullName>
    </submittedName>
</protein>
<evidence type="ECO:0000313" key="2">
    <source>
        <dbReference type="Proteomes" id="UP000288197"/>
    </source>
</evidence>
<dbReference type="OrthoDB" id="9985604at2"/>
<comment type="caution">
    <text evidence="1">The sequence shown here is derived from an EMBL/GenBank/DDBJ whole genome shotgun (WGS) entry which is preliminary data.</text>
</comment>
<accession>A0A369ALE9</accession>
<dbReference type="EMBL" id="NGJX01000020">
    <property type="protein sequence ID" value="RST98509.1"/>
    <property type="molecule type" value="Genomic_DNA"/>
</dbReference>